<keyword evidence="6" id="KW-0186">Copper</keyword>
<protein>
    <submittedName>
        <fullName evidence="9">Copper resistance protein CopC</fullName>
    </submittedName>
</protein>
<evidence type="ECO:0000256" key="3">
    <source>
        <dbReference type="ARBA" id="ARBA00022723"/>
    </source>
</evidence>
<evidence type="ECO:0000259" key="8">
    <source>
        <dbReference type="Pfam" id="PF04234"/>
    </source>
</evidence>
<sequence length="116" mass="12191">MSLVRFSAGAMGAALVLAASQAAAHAHLVASDPAQNATVAAPKQITLHFSETLHPKFSGFDLSLDGAPVPVKAKIAKDTMVGTPAKPLKAGAYQIKWHAVTPDTHRMEGLYTFTVR</sequence>
<feature type="signal peptide" evidence="7">
    <location>
        <begin position="1"/>
        <end position="24"/>
    </location>
</feature>
<keyword evidence="4 7" id="KW-0732">Signal</keyword>
<dbReference type="GO" id="GO:0005507">
    <property type="term" value="F:copper ion binding"/>
    <property type="evidence" value="ECO:0007669"/>
    <property type="project" value="InterPro"/>
</dbReference>
<comment type="subcellular location">
    <subcellularLocation>
        <location evidence="1">Periplasm</location>
    </subcellularLocation>
</comment>
<dbReference type="Gene3D" id="2.60.40.1220">
    <property type="match status" value="1"/>
</dbReference>
<evidence type="ECO:0000313" key="10">
    <source>
        <dbReference type="Proteomes" id="UP000249842"/>
    </source>
</evidence>
<feature type="chain" id="PRO_5016294672" evidence="7">
    <location>
        <begin position="25"/>
        <end position="116"/>
    </location>
</feature>
<dbReference type="PANTHER" id="PTHR34820:SF4">
    <property type="entry name" value="INNER MEMBRANE PROTEIN YEBZ"/>
    <property type="match status" value="1"/>
</dbReference>
<dbReference type="GO" id="GO:0006825">
    <property type="term" value="P:copper ion transport"/>
    <property type="evidence" value="ECO:0007669"/>
    <property type="project" value="InterPro"/>
</dbReference>
<evidence type="ECO:0000256" key="5">
    <source>
        <dbReference type="ARBA" id="ARBA00022764"/>
    </source>
</evidence>
<dbReference type="InterPro" id="IPR047685">
    <property type="entry name" value="CopC-like"/>
</dbReference>
<dbReference type="Proteomes" id="UP000249842">
    <property type="component" value="Unassembled WGS sequence"/>
</dbReference>
<dbReference type="InterPro" id="IPR007348">
    <property type="entry name" value="CopC_dom"/>
</dbReference>
<dbReference type="GO" id="GO:0042597">
    <property type="term" value="C:periplasmic space"/>
    <property type="evidence" value="ECO:0007669"/>
    <property type="project" value="UniProtKB-SubCell"/>
</dbReference>
<keyword evidence="3" id="KW-0479">Metal-binding</keyword>
<dbReference type="NCBIfam" id="NF033814">
    <property type="entry name" value="copper_CopC"/>
    <property type="match status" value="1"/>
</dbReference>
<keyword evidence="10" id="KW-1185">Reference proteome</keyword>
<evidence type="ECO:0000256" key="2">
    <source>
        <dbReference type="ARBA" id="ARBA00010509"/>
    </source>
</evidence>
<reference evidence="10" key="1">
    <citation type="submission" date="2018-05" db="EMBL/GenBank/DDBJ databases">
        <authorList>
            <person name="Li X."/>
        </authorList>
    </citation>
    <scope>NUCLEOTIDE SEQUENCE [LARGE SCALE GENOMIC DNA]</scope>
    <source>
        <strain evidence="10">HKS-05</strain>
    </source>
</reference>
<evidence type="ECO:0000256" key="1">
    <source>
        <dbReference type="ARBA" id="ARBA00004418"/>
    </source>
</evidence>
<dbReference type="AlphaFoldDB" id="A0A328B4H5"/>
<gene>
    <name evidence="9" type="ORF">DJ021_10520</name>
</gene>
<dbReference type="PANTHER" id="PTHR34820">
    <property type="entry name" value="INNER MEMBRANE PROTEIN YEBZ"/>
    <property type="match status" value="1"/>
</dbReference>
<dbReference type="Pfam" id="PF04234">
    <property type="entry name" value="CopC"/>
    <property type="match status" value="1"/>
</dbReference>
<comment type="caution">
    <text evidence="9">The sequence shown here is derived from an EMBL/GenBank/DDBJ whole genome shotgun (WGS) entry which is preliminary data.</text>
</comment>
<dbReference type="OrthoDB" id="9796814at2"/>
<evidence type="ECO:0000256" key="6">
    <source>
        <dbReference type="ARBA" id="ARBA00023008"/>
    </source>
</evidence>
<dbReference type="SUPFAM" id="SSF81296">
    <property type="entry name" value="E set domains"/>
    <property type="match status" value="1"/>
</dbReference>
<feature type="domain" description="CopC" evidence="8">
    <location>
        <begin position="25"/>
        <end position="115"/>
    </location>
</feature>
<dbReference type="EMBL" id="QFYP01000001">
    <property type="protein sequence ID" value="RAK61777.1"/>
    <property type="molecule type" value="Genomic_DNA"/>
</dbReference>
<dbReference type="InterPro" id="IPR014756">
    <property type="entry name" value="Ig_E-set"/>
</dbReference>
<evidence type="ECO:0000313" key="9">
    <source>
        <dbReference type="EMBL" id="RAK61777.1"/>
    </source>
</evidence>
<dbReference type="InterPro" id="IPR032694">
    <property type="entry name" value="CopC/D"/>
</dbReference>
<evidence type="ECO:0000256" key="7">
    <source>
        <dbReference type="SAM" id="SignalP"/>
    </source>
</evidence>
<dbReference type="GO" id="GO:0005886">
    <property type="term" value="C:plasma membrane"/>
    <property type="evidence" value="ECO:0007669"/>
    <property type="project" value="TreeGrafter"/>
</dbReference>
<comment type="similarity">
    <text evidence="2">Belongs to the CopC family.</text>
</comment>
<name>A0A328B4H5_9CAUL</name>
<accession>A0A328B4H5</accession>
<proteinExistence type="inferred from homology"/>
<organism evidence="9 10">
    <name type="scientific">Phenylobacterium hankyongense</name>
    <dbReference type="NCBI Taxonomy" id="1813876"/>
    <lineage>
        <taxon>Bacteria</taxon>
        <taxon>Pseudomonadati</taxon>
        <taxon>Pseudomonadota</taxon>
        <taxon>Alphaproteobacteria</taxon>
        <taxon>Caulobacterales</taxon>
        <taxon>Caulobacteraceae</taxon>
        <taxon>Phenylobacterium</taxon>
    </lineage>
</organism>
<dbReference type="GO" id="GO:0046688">
    <property type="term" value="P:response to copper ion"/>
    <property type="evidence" value="ECO:0007669"/>
    <property type="project" value="InterPro"/>
</dbReference>
<dbReference type="InterPro" id="IPR014755">
    <property type="entry name" value="Cu-Rt/internalin_Ig-like"/>
</dbReference>
<evidence type="ECO:0000256" key="4">
    <source>
        <dbReference type="ARBA" id="ARBA00022729"/>
    </source>
</evidence>
<keyword evidence="5" id="KW-0574">Periplasm</keyword>